<dbReference type="SMART" id="SM00456">
    <property type="entry name" value="WW"/>
    <property type="match status" value="1"/>
</dbReference>
<evidence type="ECO:0000256" key="1">
    <source>
        <dbReference type="SAM" id="MobiDB-lite"/>
    </source>
</evidence>
<feature type="compositionally biased region" description="Polar residues" evidence="1">
    <location>
        <begin position="175"/>
        <end position="184"/>
    </location>
</feature>
<feature type="compositionally biased region" description="Low complexity" evidence="1">
    <location>
        <begin position="185"/>
        <end position="210"/>
    </location>
</feature>
<feature type="region of interest" description="Disordered" evidence="1">
    <location>
        <begin position="283"/>
        <end position="302"/>
    </location>
</feature>
<dbReference type="Gene3D" id="2.20.70.10">
    <property type="match status" value="1"/>
</dbReference>
<feature type="compositionally biased region" description="Basic residues" evidence="1">
    <location>
        <begin position="754"/>
        <end position="764"/>
    </location>
</feature>
<dbReference type="CDD" id="cd00201">
    <property type="entry name" value="WW"/>
    <property type="match status" value="1"/>
</dbReference>
<feature type="compositionally biased region" description="Polar residues" evidence="1">
    <location>
        <begin position="394"/>
        <end position="404"/>
    </location>
</feature>
<feature type="region of interest" description="Disordered" evidence="1">
    <location>
        <begin position="377"/>
        <end position="582"/>
    </location>
</feature>
<feature type="compositionally biased region" description="Basic and acidic residues" evidence="1">
    <location>
        <begin position="779"/>
        <end position="794"/>
    </location>
</feature>
<feature type="compositionally biased region" description="Basic and acidic residues" evidence="1">
    <location>
        <begin position="1268"/>
        <end position="1281"/>
    </location>
</feature>
<dbReference type="InterPro" id="IPR036020">
    <property type="entry name" value="WW_dom_sf"/>
</dbReference>
<dbReference type="PROSITE" id="PS50020">
    <property type="entry name" value="WW_DOMAIN_2"/>
    <property type="match status" value="1"/>
</dbReference>
<feature type="compositionally biased region" description="Polar residues" evidence="1">
    <location>
        <begin position="1"/>
        <end position="10"/>
    </location>
</feature>
<reference evidence="3" key="1">
    <citation type="submission" date="2023-06" db="EMBL/GenBank/DDBJ databases">
        <title>Survivors Of The Sea: Transcriptome response of Skeletonema marinoi to long-term dormancy.</title>
        <authorList>
            <person name="Pinder M.I.M."/>
            <person name="Kourtchenko O."/>
            <person name="Robertson E.K."/>
            <person name="Larsson T."/>
            <person name="Maumus F."/>
            <person name="Osuna-Cruz C.M."/>
            <person name="Vancaester E."/>
            <person name="Stenow R."/>
            <person name="Vandepoele K."/>
            <person name="Ploug H."/>
            <person name="Bruchert V."/>
            <person name="Godhe A."/>
            <person name="Topel M."/>
        </authorList>
    </citation>
    <scope>NUCLEOTIDE SEQUENCE</scope>
    <source>
        <strain evidence="3">R05AC</strain>
    </source>
</reference>
<evidence type="ECO:0000259" key="2">
    <source>
        <dbReference type="PROSITE" id="PS50020"/>
    </source>
</evidence>
<feature type="compositionally biased region" description="Low complexity" evidence="1">
    <location>
        <begin position="802"/>
        <end position="819"/>
    </location>
</feature>
<proteinExistence type="predicted"/>
<feature type="compositionally biased region" description="Basic and acidic residues" evidence="1">
    <location>
        <begin position="1114"/>
        <end position="1125"/>
    </location>
</feature>
<accession>A0AAD8Y609</accession>
<organism evidence="3 4">
    <name type="scientific">Skeletonema marinoi</name>
    <dbReference type="NCBI Taxonomy" id="267567"/>
    <lineage>
        <taxon>Eukaryota</taxon>
        <taxon>Sar</taxon>
        <taxon>Stramenopiles</taxon>
        <taxon>Ochrophyta</taxon>
        <taxon>Bacillariophyta</taxon>
        <taxon>Coscinodiscophyceae</taxon>
        <taxon>Thalassiosirophycidae</taxon>
        <taxon>Thalassiosirales</taxon>
        <taxon>Skeletonemataceae</taxon>
        <taxon>Skeletonema</taxon>
        <taxon>Skeletonema marinoi-dohrnii complex</taxon>
    </lineage>
</organism>
<feature type="compositionally biased region" description="Basic and acidic residues" evidence="1">
    <location>
        <begin position="643"/>
        <end position="658"/>
    </location>
</feature>
<evidence type="ECO:0000313" key="3">
    <source>
        <dbReference type="EMBL" id="KAK1740318.1"/>
    </source>
</evidence>
<feature type="compositionally biased region" description="Polar residues" evidence="1">
    <location>
        <begin position="1241"/>
        <end position="1263"/>
    </location>
</feature>
<dbReference type="Proteomes" id="UP001224775">
    <property type="component" value="Unassembled WGS sequence"/>
</dbReference>
<feature type="compositionally biased region" description="Low complexity" evidence="1">
    <location>
        <begin position="843"/>
        <end position="862"/>
    </location>
</feature>
<feature type="region of interest" description="Disordered" evidence="1">
    <location>
        <begin position="598"/>
        <end position="994"/>
    </location>
</feature>
<feature type="compositionally biased region" description="Acidic residues" evidence="1">
    <location>
        <begin position="449"/>
        <end position="470"/>
    </location>
</feature>
<evidence type="ECO:0000313" key="4">
    <source>
        <dbReference type="Proteomes" id="UP001224775"/>
    </source>
</evidence>
<feature type="compositionally biased region" description="Polar residues" evidence="1">
    <location>
        <begin position="1057"/>
        <end position="1068"/>
    </location>
</feature>
<feature type="compositionally biased region" description="Low complexity" evidence="1">
    <location>
        <begin position="84"/>
        <end position="96"/>
    </location>
</feature>
<feature type="compositionally biased region" description="Basic and acidic residues" evidence="1">
    <location>
        <begin position="697"/>
        <end position="719"/>
    </location>
</feature>
<feature type="compositionally biased region" description="Polar residues" evidence="1">
    <location>
        <begin position="211"/>
        <end position="221"/>
    </location>
</feature>
<feature type="compositionally biased region" description="Low complexity" evidence="1">
    <location>
        <begin position="1069"/>
        <end position="1088"/>
    </location>
</feature>
<gene>
    <name evidence="3" type="ORF">QTG54_009268</name>
</gene>
<feature type="domain" description="WW" evidence="2">
    <location>
        <begin position="345"/>
        <end position="379"/>
    </location>
</feature>
<feature type="region of interest" description="Disordered" evidence="1">
    <location>
        <begin position="1053"/>
        <end position="1152"/>
    </location>
</feature>
<feature type="compositionally biased region" description="Low complexity" evidence="1">
    <location>
        <begin position="723"/>
        <end position="751"/>
    </location>
</feature>
<feature type="region of interest" description="Disordered" evidence="1">
    <location>
        <begin position="1237"/>
        <end position="1315"/>
    </location>
</feature>
<feature type="compositionally biased region" description="Low complexity" evidence="1">
    <location>
        <begin position="231"/>
        <end position="262"/>
    </location>
</feature>
<feature type="region of interest" description="Disordered" evidence="1">
    <location>
        <begin position="311"/>
        <end position="356"/>
    </location>
</feature>
<comment type="caution">
    <text evidence="3">The sequence shown here is derived from an EMBL/GenBank/DDBJ whole genome shotgun (WGS) entry which is preliminary data.</text>
</comment>
<dbReference type="Pfam" id="PF00397">
    <property type="entry name" value="WW"/>
    <property type="match status" value="1"/>
</dbReference>
<feature type="region of interest" description="Disordered" evidence="1">
    <location>
        <begin position="173"/>
        <end position="267"/>
    </location>
</feature>
<dbReference type="SUPFAM" id="SSF51045">
    <property type="entry name" value="WW domain"/>
    <property type="match status" value="1"/>
</dbReference>
<feature type="compositionally biased region" description="Acidic residues" evidence="1">
    <location>
        <begin position="328"/>
        <end position="337"/>
    </location>
</feature>
<feature type="compositionally biased region" description="Basic residues" evidence="1">
    <location>
        <begin position="22"/>
        <end position="35"/>
    </location>
</feature>
<keyword evidence="4" id="KW-1185">Reference proteome</keyword>
<name>A0AAD8Y609_9STRA</name>
<dbReference type="InterPro" id="IPR001202">
    <property type="entry name" value="WW_dom"/>
</dbReference>
<protein>
    <recommendedName>
        <fullName evidence="2">WW domain-containing protein</fullName>
    </recommendedName>
</protein>
<feature type="region of interest" description="Disordered" evidence="1">
    <location>
        <begin position="1"/>
        <end position="98"/>
    </location>
</feature>
<feature type="compositionally biased region" description="Polar residues" evidence="1">
    <location>
        <begin position="62"/>
        <end position="83"/>
    </location>
</feature>
<feature type="compositionally biased region" description="Low complexity" evidence="1">
    <location>
        <begin position="607"/>
        <end position="629"/>
    </location>
</feature>
<dbReference type="EMBL" id="JATAAI010000016">
    <property type="protein sequence ID" value="KAK1740318.1"/>
    <property type="molecule type" value="Genomic_DNA"/>
</dbReference>
<feature type="compositionally biased region" description="Polar residues" evidence="1">
    <location>
        <begin position="283"/>
        <end position="292"/>
    </location>
</feature>
<sequence length="1334" mass="149827">MSGTTSTSPISMRAAAANNNQKKQRGLFKGWKKNTKAALPSQGDPSFQKYVKQMPYNDDPHQQSPNRRYNNGQTAAPQFSPATNHSYNANNGNNNNQRRITNVSSQQQFRPPTYTKQLTTPQQINQNYPTNDEYYHYCNDELSRQLQLAAQQDKHLNEERKMTKRMFRERHCAPYNNTNNNSHAQQQPLPSQEQLQQKWHQQQQQTIQKQNGSILKQGQRNKLSHPKEDLQTQSTQATKDTASSSSASHTSSFTNTSQNNNNGKEVTPVTNALSTAAQVFQQQRTSTYTTASGRDGENDYVKEWTPMSDSFLEQPISSGDDFDWHIDNDDDENEADNSEGPVPPPQKSSAWREAVDPNSGKTYYYNILTKEVSWTIPNESSRSKTPPPPPPPSNNNGTLENTTAMHMAKTPHRNNTSGVQKQQQKKQQQQKRVNKSPPRARSSHSLDSIAEDDDDYYDDNAVDDDDDDSGDAVNANDDAFLPPKQQPPRARSKSPFRVISRSRSPVRHASSSFHSDPNRGDDPDGVGGVATTANDGGGGGGRRSASPFRVFNNNTKSTKKKKGRKPVVNMPPSLQRGRGSGEVGDVVSLVSYYDDPSIGALSSLDDTTLASRSLSKRSSSVVAAPSADDVGGGGGAVGGSSRSSERRDAGSSNGRRDASQTPPRHKKHADPPGNSIDEIFHQKQSATRGGGNNYEHSPYRRDDSRSPYRRERQQQRRLPDPSPMRQQQQQQQVQHSPYQQHQSPYSRQSPQKQQHQRSPYKHHQPQQQQQDPPYMEEEQEHRSPYSGQHQHDPPYMDETPQERSPYSEQQQQQYLQQPQIFVDEDGNQWMVTPQEVPKHNSLQPRHQQQQQQQSIHRQQPKQNEPRQIYYDEEGQPYYYEEEDHHGPDEQQYQQQLQHQEHSMPPPELQTPRQGWQWSEQKEPTHSDQYPDQGDYPAEEYFEDGNGNFISFITPDPEEGDNHVLDDFESIGMLTGDEDGPPLEEPNGVADDDTTAANTLNTVDLVAEVKRVWRHVQRYEQKKSMKTDNCIEKKDSEEELLVHQFTQAFVQASPGRANMSSAASMTRSNTGASMAKSSTAGASAMTSSTQRSTSDAAQISPEKEVVSSTSRGRSRSKDSRLGDHIRSTSVHSRALSSKGRESPATGSDYAMMSHGDTEMDGAFISEGMDDFFLSPGKPQKSTLKQQARQKQHLLHPSQVAAAQKLMQNNKAAISASAAPKPSKIPIGEQQHDLASPYDFNKVKSTGTNYSQKTQTISNTTTSNMAMKANKLEKARKQKELTNRSRSPPRPPDSRNIKNATQIQQREMERKESISPARLYAMALKSAKERKTRSEC</sequence>